<dbReference type="EMBL" id="FOJW01000016">
    <property type="protein sequence ID" value="SFB32787.1"/>
    <property type="molecule type" value="Genomic_DNA"/>
</dbReference>
<feature type="transmembrane region" description="Helical" evidence="1">
    <location>
        <begin position="157"/>
        <end position="176"/>
    </location>
</feature>
<feature type="transmembrane region" description="Helical" evidence="1">
    <location>
        <begin position="257"/>
        <end position="276"/>
    </location>
</feature>
<dbReference type="Pfam" id="PF02447">
    <property type="entry name" value="GntP_permease"/>
    <property type="match status" value="1"/>
</dbReference>
<keyword evidence="1" id="KW-1133">Transmembrane helix</keyword>
<keyword evidence="3" id="KW-1185">Reference proteome</keyword>
<dbReference type="Proteomes" id="UP000198642">
    <property type="component" value="Unassembled WGS sequence"/>
</dbReference>
<protein>
    <submittedName>
        <fullName evidence="2">Gluconate:H+ symporter, GntP family</fullName>
    </submittedName>
</protein>
<feature type="transmembrane region" description="Helical" evidence="1">
    <location>
        <begin position="196"/>
        <end position="218"/>
    </location>
</feature>
<organism evidence="2 3">
    <name type="scientific">Lentibacillus halodurans</name>
    <dbReference type="NCBI Taxonomy" id="237679"/>
    <lineage>
        <taxon>Bacteria</taxon>
        <taxon>Bacillati</taxon>
        <taxon>Bacillota</taxon>
        <taxon>Bacilli</taxon>
        <taxon>Bacillales</taxon>
        <taxon>Bacillaceae</taxon>
        <taxon>Lentibacillus</taxon>
    </lineage>
</organism>
<accession>A0A1I1A4C8</accession>
<dbReference type="GO" id="GO:0005886">
    <property type="term" value="C:plasma membrane"/>
    <property type="evidence" value="ECO:0007669"/>
    <property type="project" value="TreeGrafter"/>
</dbReference>
<feature type="transmembrane region" description="Helical" evidence="1">
    <location>
        <begin position="21"/>
        <end position="42"/>
    </location>
</feature>
<dbReference type="RefSeq" id="WP_090240719.1">
    <property type="nucleotide sequence ID" value="NZ_FOJW01000016.1"/>
</dbReference>
<feature type="transmembrane region" description="Helical" evidence="1">
    <location>
        <begin position="328"/>
        <end position="347"/>
    </location>
</feature>
<evidence type="ECO:0000313" key="3">
    <source>
        <dbReference type="Proteomes" id="UP000198642"/>
    </source>
</evidence>
<dbReference type="GO" id="GO:0015128">
    <property type="term" value="F:gluconate transmembrane transporter activity"/>
    <property type="evidence" value="ECO:0007669"/>
    <property type="project" value="InterPro"/>
</dbReference>
<dbReference type="AlphaFoldDB" id="A0A1I1A4C8"/>
<feature type="transmembrane region" description="Helical" evidence="1">
    <location>
        <begin position="282"/>
        <end position="307"/>
    </location>
</feature>
<feature type="transmembrane region" description="Helical" evidence="1">
    <location>
        <begin position="123"/>
        <end position="145"/>
    </location>
</feature>
<evidence type="ECO:0000313" key="2">
    <source>
        <dbReference type="EMBL" id="SFB32787.1"/>
    </source>
</evidence>
<feature type="transmembrane region" description="Helical" evidence="1">
    <location>
        <begin position="80"/>
        <end position="99"/>
    </location>
</feature>
<evidence type="ECO:0000256" key="1">
    <source>
        <dbReference type="SAM" id="Phobius"/>
    </source>
</evidence>
<dbReference type="OrthoDB" id="9787129at2"/>
<dbReference type="STRING" id="237679.SAMN04488072_11631"/>
<sequence>MSRQSKLFIYYVIYKKGVEKVEGFGLILLIFIGVLFVILATAKLKLHPFLSLIIAAFGIGIFAGLPLMDVVNSVNDGFGGLMGSIGLVIVFGTIIGVILEKSGAALRMAEVVLRMVGEKRPQMAMSIIGSIVSIPVFCDSGYVILSSLKKALAKRAKVTIASMAIALSTGLFATHTLVPPTPGPIAAAGNIGAENYLGTIILIGVIVAIPAIIVGYIWSLKVGTNIKVEGEDEDTFAYDYDTILKAFGEMPSAIKSFAPIVIPILLIGFSSVITFADWTGTLFDIFLFLGSPVVALLIGVLFAFLLLPDYNEETLTEWIGIGIKESAPILLITGAGGAFGTVISATPVAEFIQGFGENAFFTGTLFIFIPFLIAASLKSAQGSSTAALVITSTLVAPLLPDAGVTGAVPLALIVMSVGAGAMVVSHINDSYFWVVKEFSGMSVTQAYKAQTTGTLLQGMVAIAVTFILWVILV</sequence>
<dbReference type="PANTHER" id="PTHR30354:SF11">
    <property type="entry name" value="PERMEASE"/>
    <property type="match status" value="1"/>
</dbReference>
<feature type="transmembrane region" description="Helical" evidence="1">
    <location>
        <begin position="455"/>
        <end position="472"/>
    </location>
</feature>
<dbReference type="InterPro" id="IPR003474">
    <property type="entry name" value="Glcn_transporter"/>
</dbReference>
<name>A0A1I1A4C8_9BACI</name>
<keyword evidence="1" id="KW-0472">Membrane</keyword>
<keyword evidence="1" id="KW-0812">Transmembrane</keyword>
<proteinExistence type="predicted"/>
<feature type="transmembrane region" description="Helical" evidence="1">
    <location>
        <begin position="48"/>
        <end position="68"/>
    </location>
</feature>
<feature type="transmembrane region" description="Helical" evidence="1">
    <location>
        <begin position="359"/>
        <end position="377"/>
    </location>
</feature>
<feature type="transmembrane region" description="Helical" evidence="1">
    <location>
        <begin position="406"/>
        <end position="434"/>
    </location>
</feature>
<reference evidence="2 3" key="1">
    <citation type="submission" date="2016-10" db="EMBL/GenBank/DDBJ databases">
        <authorList>
            <person name="de Groot N.N."/>
        </authorList>
    </citation>
    <scope>NUCLEOTIDE SEQUENCE [LARGE SCALE GENOMIC DNA]</scope>
    <source>
        <strain evidence="2 3">CGMCC 1.3702</strain>
    </source>
</reference>
<gene>
    <name evidence="2" type="ORF">SAMN04488072_11631</name>
</gene>
<dbReference type="PANTHER" id="PTHR30354">
    <property type="entry name" value="GNT FAMILY GLUCONATE TRANSPORTER"/>
    <property type="match status" value="1"/>
</dbReference>